<evidence type="ECO:0000259" key="11">
    <source>
        <dbReference type="PROSITE" id="PS51656"/>
    </source>
</evidence>
<dbReference type="SUPFAM" id="SSF54862">
    <property type="entry name" value="4Fe-4S ferredoxins"/>
    <property type="match status" value="2"/>
</dbReference>
<dbReference type="PROSITE" id="PS00198">
    <property type="entry name" value="4FE4S_FER_1"/>
    <property type="match status" value="1"/>
</dbReference>
<dbReference type="InterPro" id="IPR007202">
    <property type="entry name" value="4Fe-4S_dom"/>
</dbReference>
<evidence type="ECO:0000256" key="1">
    <source>
        <dbReference type="ARBA" id="ARBA00022448"/>
    </source>
</evidence>
<reference evidence="12" key="1">
    <citation type="journal article" date="2015" name="Nature">
        <title>Complex archaea that bridge the gap between prokaryotes and eukaryotes.</title>
        <authorList>
            <person name="Spang A."/>
            <person name="Saw J.H."/>
            <person name="Jorgensen S.L."/>
            <person name="Zaremba-Niedzwiedzka K."/>
            <person name="Martijn J."/>
            <person name="Lind A.E."/>
            <person name="van Eijk R."/>
            <person name="Schleper C."/>
            <person name="Guy L."/>
            <person name="Ettema T.J."/>
        </authorList>
    </citation>
    <scope>NUCLEOTIDE SEQUENCE</scope>
</reference>
<evidence type="ECO:0000256" key="9">
    <source>
        <dbReference type="ARBA" id="ARBA00023136"/>
    </source>
</evidence>
<feature type="domain" description="4Fe-4S ferredoxin-type" evidence="10">
    <location>
        <begin position="140"/>
        <end position="160"/>
    </location>
</feature>
<keyword evidence="7" id="KW-0408">Iron</keyword>
<dbReference type="InterPro" id="IPR010207">
    <property type="entry name" value="Elect_transpt_cplx_RnfB/RsxB"/>
</dbReference>
<keyword evidence="3" id="KW-0479">Metal-binding</keyword>
<evidence type="ECO:0000256" key="4">
    <source>
        <dbReference type="ARBA" id="ARBA00022737"/>
    </source>
</evidence>
<organism evidence="12">
    <name type="scientific">marine sediment metagenome</name>
    <dbReference type="NCBI Taxonomy" id="412755"/>
    <lineage>
        <taxon>unclassified sequences</taxon>
        <taxon>metagenomes</taxon>
        <taxon>ecological metagenomes</taxon>
    </lineage>
</organism>
<dbReference type="Gene3D" id="1.10.15.40">
    <property type="entry name" value="Electron transport complex subunit B, putative Fe-S cluster"/>
    <property type="match status" value="1"/>
</dbReference>
<evidence type="ECO:0000313" key="12">
    <source>
        <dbReference type="EMBL" id="KKM98995.1"/>
    </source>
</evidence>
<gene>
    <name evidence="12" type="ORF">LCGC14_1152260</name>
</gene>
<feature type="domain" description="4Fe-4S ferredoxin-type" evidence="10">
    <location>
        <begin position="204"/>
        <end position="234"/>
    </location>
</feature>
<dbReference type="GO" id="GO:0009055">
    <property type="term" value="F:electron transfer activity"/>
    <property type="evidence" value="ECO:0007669"/>
    <property type="project" value="InterPro"/>
</dbReference>
<evidence type="ECO:0000259" key="10">
    <source>
        <dbReference type="PROSITE" id="PS51379"/>
    </source>
</evidence>
<feature type="domain" description="4Fe-4S ferredoxin-type" evidence="10">
    <location>
        <begin position="161"/>
        <end position="190"/>
    </location>
</feature>
<evidence type="ECO:0000256" key="7">
    <source>
        <dbReference type="ARBA" id="ARBA00023004"/>
    </source>
</evidence>
<dbReference type="PROSITE" id="PS51379">
    <property type="entry name" value="4FE4S_FER_2"/>
    <property type="match status" value="4"/>
</dbReference>
<dbReference type="EMBL" id="LAZR01005551">
    <property type="protein sequence ID" value="KKM98995.1"/>
    <property type="molecule type" value="Genomic_DNA"/>
</dbReference>
<keyword evidence="6" id="KW-0249">Electron transport</keyword>
<name>A0A0F9PD95_9ZZZZ</name>
<accession>A0A0F9PD95</accession>
<dbReference type="PANTHER" id="PTHR43560:SF1">
    <property type="entry name" value="ION-TRANSLOCATING OXIDOREDUCTASE COMPLEX SUBUNIT B"/>
    <property type="match status" value="1"/>
</dbReference>
<dbReference type="Pfam" id="PF13187">
    <property type="entry name" value="Fer4_9"/>
    <property type="match status" value="1"/>
</dbReference>
<dbReference type="PANTHER" id="PTHR43560">
    <property type="entry name" value="ION-TRANSLOCATING OXIDOREDUCTASE COMPLEX SUBUNIT B"/>
    <property type="match status" value="1"/>
</dbReference>
<sequence>MVSISAVTMLLLAIFFATMLAIADKKLRVEEDPMIEKVNELLPQANCAACGFASCHNFAEALATGETDDPTLCRVASQEEVEEVGCLLDIEVGKILDVKARILCGGGDKEAKNKGVYSGVEDCVAASLLGGGQKVCGYGCLGFGTCVRSCPFDAMFMDDNGLPRIIDEKCTGCGICVGNCPKNIIELLAPKQEYYVKCSSKDKGGVSRKACDVSCIGCQKCVKECESDAFIFENNLAKIDTEKCTNLGKCFEVCPTKCIIKTNKLEKIGKGVA</sequence>
<dbReference type="Gene3D" id="3.30.70.20">
    <property type="match status" value="2"/>
</dbReference>
<keyword evidence="4" id="KW-0677">Repeat</keyword>
<feature type="domain" description="4Fe-4S ferredoxin-type" evidence="10">
    <location>
        <begin position="235"/>
        <end position="264"/>
    </location>
</feature>
<keyword evidence="8" id="KW-0411">Iron-sulfur</keyword>
<protein>
    <submittedName>
        <fullName evidence="12">Uncharacterized protein</fullName>
    </submittedName>
</protein>
<dbReference type="InterPro" id="IPR050395">
    <property type="entry name" value="4Fe4S_Ferredoxin_RnfB"/>
</dbReference>
<proteinExistence type="inferred from homology"/>
<dbReference type="Pfam" id="PF04060">
    <property type="entry name" value="FeS"/>
    <property type="match status" value="1"/>
</dbReference>
<evidence type="ECO:0000256" key="6">
    <source>
        <dbReference type="ARBA" id="ARBA00022982"/>
    </source>
</evidence>
<keyword evidence="1" id="KW-0813">Transport</keyword>
<keyword evidence="2" id="KW-0004">4Fe-4S</keyword>
<evidence type="ECO:0000256" key="3">
    <source>
        <dbReference type="ARBA" id="ARBA00022723"/>
    </source>
</evidence>
<evidence type="ECO:0000256" key="8">
    <source>
        <dbReference type="ARBA" id="ARBA00023014"/>
    </source>
</evidence>
<dbReference type="Pfam" id="PF12838">
    <property type="entry name" value="Fer4_7"/>
    <property type="match status" value="1"/>
</dbReference>
<evidence type="ECO:0000256" key="2">
    <source>
        <dbReference type="ARBA" id="ARBA00022485"/>
    </source>
</evidence>
<feature type="domain" description="4Fe-4S" evidence="11">
    <location>
        <begin position="30"/>
        <end position="90"/>
    </location>
</feature>
<dbReference type="PROSITE" id="PS51656">
    <property type="entry name" value="4FE4S"/>
    <property type="match status" value="1"/>
</dbReference>
<dbReference type="GO" id="GO:0046872">
    <property type="term" value="F:metal ion binding"/>
    <property type="evidence" value="ECO:0007669"/>
    <property type="project" value="UniProtKB-KW"/>
</dbReference>
<dbReference type="HAMAP" id="MF_00463">
    <property type="entry name" value="RsxB_RnfB"/>
    <property type="match status" value="1"/>
</dbReference>
<dbReference type="InterPro" id="IPR017900">
    <property type="entry name" value="4Fe4S_Fe_S_CS"/>
</dbReference>
<dbReference type="GO" id="GO:0051539">
    <property type="term" value="F:4 iron, 4 sulfur cluster binding"/>
    <property type="evidence" value="ECO:0007669"/>
    <property type="project" value="UniProtKB-KW"/>
</dbReference>
<dbReference type="AlphaFoldDB" id="A0A0F9PD95"/>
<comment type="caution">
    <text evidence="12">The sequence shown here is derived from an EMBL/GenBank/DDBJ whole genome shotgun (WGS) entry which is preliminary data.</text>
</comment>
<keyword evidence="5" id="KW-1278">Translocase</keyword>
<evidence type="ECO:0000256" key="5">
    <source>
        <dbReference type="ARBA" id="ARBA00022967"/>
    </source>
</evidence>
<dbReference type="CDD" id="cd10549">
    <property type="entry name" value="MtMvhB_like"/>
    <property type="match status" value="1"/>
</dbReference>
<keyword evidence="9" id="KW-0472">Membrane</keyword>
<dbReference type="InterPro" id="IPR017896">
    <property type="entry name" value="4Fe4S_Fe-S-bd"/>
</dbReference>